<dbReference type="PRINTS" id="PR00032">
    <property type="entry name" value="HTHARAC"/>
</dbReference>
<organism evidence="6 7">
    <name type="scientific">Burkholderia puraquae</name>
    <dbReference type="NCBI Taxonomy" id="1904757"/>
    <lineage>
        <taxon>Bacteria</taxon>
        <taxon>Pseudomonadati</taxon>
        <taxon>Pseudomonadota</taxon>
        <taxon>Betaproteobacteria</taxon>
        <taxon>Burkholderiales</taxon>
        <taxon>Burkholderiaceae</taxon>
        <taxon>Burkholderia</taxon>
        <taxon>Burkholderia cepacia complex</taxon>
    </lineage>
</organism>
<keyword evidence="3" id="KW-0804">Transcription</keyword>
<evidence type="ECO:0000256" key="3">
    <source>
        <dbReference type="ARBA" id="ARBA00023163"/>
    </source>
</evidence>
<dbReference type="OrthoDB" id="9816344at2"/>
<evidence type="ECO:0000313" key="5">
    <source>
        <dbReference type="EMBL" id="CAB3746611.1"/>
    </source>
</evidence>
<dbReference type="Pfam" id="PF12833">
    <property type="entry name" value="HTH_18"/>
    <property type="match status" value="1"/>
</dbReference>
<dbReference type="SUPFAM" id="SSF46689">
    <property type="entry name" value="Homeodomain-like"/>
    <property type="match status" value="2"/>
</dbReference>
<dbReference type="RefSeq" id="WP_085043178.1">
    <property type="nucleotide sequence ID" value="NZ_CADIKG010000001.1"/>
</dbReference>
<sequence length="311" mass="34494">MQNRPALRYVCAKHPDGRRSNWQPPAGWKRQLATPSRGVVAIDHYIAAASELIDLETTEPIFTLHLRAPTGFEMRTDGNGWAAHVMRTPLTYVPPGFACSSRWSNDIEWLAVHFDVGWLSRCGLRSSTPTVPAVPRFDVSDDLLVQIIRSIHEDAVAGMPSGPTYVETLGAAALGRMSYLESTRKAREYTHAQGMRRAVEYIRDNFRDPLTLVTLAEAVDYPGDLYSFIRNFKKANGLTPHQYIVETRLQAARDLIERGRCDVTEAALACGFSTTSHFSATFRKRWGCSPSGLKPRAANLTRAAATGSTGR</sequence>
<reference evidence="5 8" key="2">
    <citation type="submission" date="2020-04" db="EMBL/GenBank/DDBJ databases">
        <authorList>
            <person name="De Canck E."/>
        </authorList>
    </citation>
    <scope>NUCLEOTIDE SEQUENCE [LARGE SCALE GENOMIC DNA]</scope>
    <source>
        <strain evidence="5 8">LMG 29660</strain>
    </source>
</reference>
<reference evidence="6 7" key="1">
    <citation type="submission" date="2017-04" db="EMBL/GenBank/DDBJ databases">
        <title>Burkholderia puraquae sp. nov., a novel Burkholderia cepacia complex species from hospital setting samples.</title>
        <authorList>
            <person name="Martina P."/>
            <person name="Leguizamon M."/>
            <person name="Prieto C."/>
            <person name="Sousa S."/>
            <person name="Montanaro P."/>
            <person name="Draghi W."/>
            <person name="Staembler M."/>
            <person name="Bettiol M."/>
            <person name="Figoli C."/>
            <person name="Palau J."/>
            <person name="Alvarez F."/>
            <person name="Benetti S."/>
            <person name="Anchat E."/>
            <person name="Vescina C."/>
            <person name="Ferreras J."/>
            <person name="Lasch P."/>
            <person name="Lagares A."/>
            <person name="Zorreguieta A."/>
            <person name="Yantorno O."/>
            <person name="Bosch A."/>
        </authorList>
    </citation>
    <scope>NUCLEOTIDE SEQUENCE [LARGE SCALE GENOMIC DNA]</scope>
    <source>
        <strain evidence="6 7">CAMPA 1040</strain>
    </source>
</reference>
<keyword evidence="7" id="KW-1185">Reference proteome</keyword>
<dbReference type="InterPro" id="IPR020449">
    <property type="entry name" value="Tscrpt_reg_AraC-type_HTH"/>
</dbReference>
<dbReference type="InterPro" id="IPR050204">
    <property type="entry name" value="AraC_XylS_family_regulators"/>
</dbReference>
<keyword evidence="2" id="KW-0238">DNA-binding</keyword>
<dbReference type="Proteomes" id="UP000494135">
    <property type="component" value="Unassembled WGS sequence"/>
</dbReference>
<dbReference type="PANTHER" id="PTHR46796">
    <property type="entry name" value="HTH-TYPE TRANSCRIPTIONAL ACTIVATOR RHAS-RELATED"/>
    <property type="match status" value="1"/>
</dbReference>
<evidence type="ECO:0000313" key="8">
    <source>
        <dbReference type="Proteomes" id="UP000494135"/>
    </source>
</evidence>
<proteinExistence type="predicted"/>
<dbReference type="EMBL" id="NBYX01000031">
    <property type="protein sequence ID" value="ORT80370.1"/>
    <property type="molecule type" value="Genomic_DNA"/>
</dbReference>
<dbReference type="PANTHER" id="PTHR46796:SF6">
    <property type="entry name" value="ARAC SUBFAMILY"/>
    <property type="match status" value="1"/>
</dbReference>
<dbReference type="InterPro" id="IPR018062">
    <property type="entry name" value="HTH_AraC-typ_CS"/>
</dbReference>
<name>A0A1X1P6L2_9BURK</name>
<dbReference type="EMBL" id="CADIKG010000001">
    <property type="protein sequence ID" value="CAB3746611.1"/>
    <property type="molecule type" value="Genomic_DNA"/>
</dbReference>
<evidence type="ECO:0000313" key="6">
    <source>
        <dbReference type="EMBL" id="ORT80370.1"/>
    </source>
</evidence>
<dbReference type="PROSITE" id="PS01124">
    <property type="entry name" value="HTH_ARAC_FAMILY_2"/>
    <property type="match status" value="1"/>
</dbReference>
<dbReference type="Gene3D" id="1.10.10.60">
    <property type="entry name" value="Homeodomain-like"/>
    <property type="match status" value="2"/>
</dbReference>
<dbReference type="GO" id="GO:0043565">
    <property type="term" value="F:sequence-specific DNA binding"/>
    <property type="evidence" value="ECO:0007669"/>
    <property type="project" value="InterPro"/>
</dbReference>
<evidence type="ECO:0000313" key="7">
    <source>
        <dbReference type="Proteomes" id="UP000193146"/>
    </source>
</evidence>
<feature type="domain" description="HTH araC/xylS-type" evidence="4">
    <location>
        <begin position="196"/>
        <end position="296"/>
    </location>
</feature>
<dbReference type="Proteomes" id="UP000193146">
    <property type="component" value="Unassembled WGS sequence"/>
</dbReference>
<gene>
    <name evidence="5" type="primary">rhaS_1</name>
    <name evidence="6" type="ORF">B7G54_34485</name>
    <name evidence="5" type="ORF">LMG29660_00237</name>
</gene>
<dbReference type="InterPro" id="IPR018060">
    <property type="entry name" value="HTH_AraC"/>
</dbReference>
<accession>A0A1X1P6L2</accession>
<keyword evidence="1" id="KW-0805">Transcription regulation</keyword>
<dbReference type="AlphaFoldDB" id="A0A1X1P6L2"/>
<evidence type="ECO:0000259" key="4">
    <source>
        <dbReference type="PROSITE" id="PS01124"/>
    </source>
</evidence>
<dbReference type="SMART" id="SM00342">
    <property type="entry name" value="HTH_ARAC"/>
    <property type="match status" value="1"/>
</dbReference>
<dbReference type="InterPro" id="IPR009057">
    <property type="entry name" value="Homeodomain-like_sf"/>
</dbReference>
<dbReference type="PROSITE" id="PS00041">
    <property type="entry name" value="HTH_ARAC_FAMILY_1"/>
    <property type="match status" value="1"/>
</dbReference>
<protein>
    <submittedName>
        <fullName evidence="6">AraC family transcriptional regulator</fullName>
    </submittedName>
    <submittedName>
        <fullName evidence="5">HTH-type transcriptional activator RhaS</fullName>
    </submittedName>
</protein>
<evidence type="ECO:0000256" key="1">
    <source>
        <dbReference type="ARBA" id="ARBA00023015"/>
    </source>
</evidence>
<evidence type="ECO:0000256" key="2">
    <source>
        <dbReference type="ARBA" id="ARBA00023125"/>
    </source>
</evidence>
<dbReference type="GO" id="GO:0003700">
    <property type="term" value="F:DNA-binding transcription factor activity"/>
    <property type="evidence" value="ECO:0007669"/>
    <property type="project" value="InterPro"/>
</dbReference>